<proteinExistence type="predicted"/>
<keyword evidence="2" id="KW-1185">Reference proteome</keyword>
<sequence length="78" mass="8718">MHVKSVDARNSCWFDVEVRSEGQHQVPSSSPGHDSELGCPTPCLSFKALIKSRYETCFCADESAKFLKGFVFILLDYA</sequence>
<organism evidence="1 2">
    <name type="scientific">Trichonephila clavipes</name>
    <name type="common">Golden silk orbweaver</name>
    <name type="synonym">Nephila clavipes</name>
    <dbReference type="NCBI Taxonomy" id="2585209"/>
    <lineage>
        <taxon>Eukaryota</taxon>
        <taxon>Metazoa</taxon>
        <taxon>Ecdysozoa</taxon>
        <taxon>Arthropoda</taxon>
        <taxon>Chelicerata</taxon>
        <taxon>Arachnida</taxon>
        <taxon>Araneae</taxon>
        <taxon>Araneomorphae</taxon>
        <taxon>Entelegynae</taxon>
        <taxon>Araneoidea</taxon>
        <taxon>Nephilidae</taxon>
        <taxon>Trichonephila</taxon>
    </lineage>
</organism>
<dbReference type="Proteomes" id="UP000887159">
    <property type="component" value="Unassembled WGS sequence"/>
</dbReference>
<dbReference type="AlphaFoldDB" id="A0A8X6SAD0"/>
<reference evidence="1" key="1">
    <citation type="submission" date="2020-08" db="EMBL/GenBank/DDBJ databases">
        <title>Multicomponent nature underlies the extraordinary mechanical properties of spider dragline silk.</title>
        <authorList>
            <person name="Kono N."/>
            <person name="Nakamura H."/>
            <person name="Mori M."/>
            <person name="Yoshida Y."/>
            <person name="Ohtoshi R."/>
            <person name="Malay A.D."/>
            <person name="Moran D.A.P."/>
            <person name="Tomita M."/>
            <person name="Numata K."/>
            <person name="Arakawa K."/>
        </authorList>
    </citation>
    <scope>NUCLEOTIDE SEQUENCE</scope>
</reference>
<comment type="caution">
    <text evidence="1">The sequence shown here is derived from an EMBL/GenBank/DDBJ whole genome shotgun (WGS) entry which is preliminary data.</text>
</comment>
<evidence type="ECO:0000313" key="2">
    <source>
        <dbReference type="Proteomes" id="UP000887159"/>
    </source>
</evidence>
<accession>A0A8X6SAD0</accession>
<dbReference type="EMBL" id="BMAU01021276">
    <property type="protein sequence ID" value="GFY07675.1"/>
    <property type="molecule type" value="Genomic_DNA"/>
</dbReference>
<name>A0A8X6SAD0_TRICX</name>
<evidence type="ECO:0000313" key="1">
    <source>
        <dbReference type="EMBL" id="GFY07675.1"/>
    </source>
</evidence>
<protein>
    <submittedName>
        <fullName evidence="1">Uncharacterized protein</fullName>
    </submittedName>
</protein>
<gene>
    <name evidence="1" type="ORF">TNCV_4095451</name>
</gene>